<protein>
    <submittedName>
        <fullName evidence="2">Uncharacterized protein</fullName>
    </submittedName>
</protein>
<sequence>MDGDMLISKQPVTAEYVLSVFREQHRLYFLLDFDMLPREELTFESTVEEWREQMDLLDWRPLGRAENELWEINLSDEEWKQVLEPEDEKTLGGVCELIARHATAPVIREETFFGKPCRPASAFLTIRALLQEAGADVSEIAPSTDMSAYSYQYGRTFLSTIANLSPGTLPRPAIMNGDSYRGADLSLLWMTGTLPFALMFSLGMRSPWFLLIPGVFFLMYLLFRWELQRLGGKQLKFGELKTFRDLAELIAAEAPVVRA</sequence>
<dbReference type="AlphaFoldDB" id="A0A6I6A644"/>
<dbReference type="RefSeq" id="WP_155362475.1">
    <property type="nucleotide sequence ID" value="NZ_CP043930.1"/>
</dbReference>
<keyword evidence="3" id="KW-1185">Reference proteome</keyword>
<feature type="transmembrane region" description="Helical" evidence="1">
    <location>
        <begin position="185"/>
        <end position="202"/>
    </location>
</feature>
<dbReference type="EMBL" id="CP043930">
    <property type="protein sequence ID" value="QGQ21310.1"/>
    <property type="molecule type" value="Genomic_DNA"/>
</dbReference>
<keyword evidence="1" id="KW-0472">Membrane</keyword>
<reference evidence="2 3" key="1">
    <citation type="submission" date="2019-09" db="EMBL/GenBank/DDBJ databases">
        <title>Gimesia benthica sp. nov., a novel bacterium isolated from deep-sea water of the Northwest Indian Ocean.</title>
        <authorList>
            <person name="Dai X."/>
        </authorList>
    </citation>
    <scope>NUCLEOTIDE SEQUENCE [LARGE SCALE GENOMIC DNA]</scope>
    <source>
        <strain evidence="2 3">E7</strain>
    </source>
</reference>
<evidence type="ECO:0000313" key="2">
    <source>
        <dbReference type="EMBL" id="QGQ21310.1"/>
    </source>
</evidence>
<proteinExistence type="predicted"/>
<feature type="transmembrane region" description="Helical" evidence="1">
    <location>
        <begin position="208"/>
        <end position="227"/>
    </location>
</feature>
<keyword evidence="1" id="KW-1133">Transmembrane helix</keyword>
<accession>A0A6I6A644</accession>
<evidence type="ECO:0000313" key="3">
    <source>
        <dbReference type="Proteomes" id="UP000427281"/>
    </source>
</evidence>
<evidence type="ECO:0000256" key="1">
    <source>
        <dbReference type="SAM" id="Phobius"/>
    </source>
</evidence>
<dbReference type="Proteomes" id="UP000427281">
    <property type="component" value="Chromosome"/>
</dbReference>
<gene>
    <name evidence="2" type="ORF">F1728_00730</name>
</gene>
<organism evidence="2 3">
    <name type="scientific">Gimesia benthica</name>
    <dbReference type="NCBI Taxonomy" id="2608982"/>
    <lineage>
        <taxon>Bacteria</taxon>
        <taxon>Pseudomonadati</taxon>
        <taxon>Planctomycetota</taxon>
        <taxon>Planctomycetia</taxon>
        <taxon>Planctomycetales</taxon>
        <taxon>Planctomycetaceae</taxon>
        <taxon>Gimesia</taxon>
    </lineage>
</organism>
<dbReference type="KEGG" id="gim:F1728_00730"/>
<name>A0A6I6A644_9PLAN</name>
<keyword evidence="1" id="KW-0812">Transmembrane</keyword>